<keyword evidence="4" id="KW-1185">Reference proteome</keyword>
<evidence type="ECO:0000313" key="4">
    <source>
        <dbReference type="Proteomes" id="UP000321720"/>
    </source>
</evidence>
<gene>
    <name evidence="3" type="ORF">CCO02nite_28380</name>
</gene>
<feature type="transmembrane region" description="Helical" evidence="1">
    <location>
        <begin position="490"/>
        <end position="511"/>
    </location>
</feature>
<dbReference type="InterPro" id="IPR053145">
    <property type="entry name" value="AB_hydrolase_Est10"/>
</dbReference>
<keyword evidence="1" id="KW-0472">Membrane</keyword>
<dbReference type="InterPro" id="IPR029058">
    <property type="entry name" value="AB_hydrolase_fold"/>
</dbReference>
<dbReference type="Proteomes" id="UP000321720">
    <property type="component" value="Unassembled WGS sequence"/>
</dbReference>
<name>A0A511JDV4_9CELL</name>
<feature type="domain" description="BAAT/Acyl-CoA thioester hydrolase C-terminal" evidence="2">
    <location>
        <begin position="157"/>
        <end position="308"/>
    </location>
</feature>
<proteinExistence type="predicted"/>
<dbReference type="Pfam" id="PF08840">
    <property type="entry name" value="BAAT_C"/>
    <property type="match status" value="1"/>
</dbReference>
<dbReference type="InterPro" id="IPR014940">
    <property type="entry name" value="BAAT_C"/>
</dbReference>
<comment type="caution">
    <text evidence="3">The sequence shown here is derived from an EMBL/GenBank/DDBJ whole genome shotgun (WGS) entry which is preliminary data.</text>
</comment>
<accession>A0A511JDV4</accession>
<dbReference type="SUPFAM" id="SSF53474">
    <property type="entry name" value="alpha/beta-Hydrolases"/>
    <property type="match status" value="1"/>
</dbReference>
<dbReference type="PANTHER" id="PTHR43265:SF1">
    <property type="entry name" value="ESTERASE ESTD"/>
    <property type="match status" value="1"/>
</dbReference>
<reference evidence="3 4" key="1">
    <citation type="submission" date="2019-07" db="EMBL/GenBank/DDBJ databases">
        <title>Whole genome shotgun sequence of Cellulomonas composti NBRC 100758.</title>
        <authorList>
            <person name="Hosoyama A."/>
            <person name="Uohara A."/>
            <person name="Ohji S."/>
            <person name="Ichikawa N."/>
        </authorList>
    </citation>
    <scope>NUCLEOTIDE SEQUENCE [LARGE SCALE GENOMIC DNA]</scope>
    <source>
        <strain evidence="3 4">NBRC 100758</strain>
    </source>
</reference>
<feature type="transmembrane region" description="Helical" evidence="1">
    <location>
        <begin position="412"/>
        <end position="438"/>
    </location>
</feature>
<protein>
    <submittedName>
        <fullName evidence="3">Peptidase S9</fullName>
    </submittedName>
</protein>
<keyword evidence="1" id="KW-0812">Transmembrane</keyword>
<dbReference type="AlphaFoldDB" id="A0A511JDV4"/>
<dbReference type="RefSeq" id="WP_246117569.1">
    <property type="nucleotide sequence ID" value="NZ_BJWG01000015.1"/>
</dbReference>
<evidence type="ECO:0000256" key="1">
    <source>
        <dbReference type="SAM" id="Phobius"/>
    </source>
</evidence>
<keyword evidence="1" id="KW-1133">Transmembrane helix</keyword>
<feature type="transmembrane region" description="Helical" evidence="1">
    <location>
        <begin position="20"/>
        <end position="41"/>
    </location>
</feature>
<dbReference type="PANTHER" id="PTHR43265">
    <property type="entry name" value="ESTERASE ESTD"/>
    <property type="match status" value="1"/>
</dbReference>
<organism evidence="3 4">
    <name type="scientific">Cellulomonas composti</name>
    <dbReference type="NCBI Taxonomy" id="266130"/>
    <lineage>
        <taxon>Bacteria</taxon>
        <taxon>Bacillati</taxon>
        <taxon>Actinomycetota</taxon>
        <taxon>Actinomycetes</taxon>
        <taxon>Micrococcales</taxon>
        <taxon>Cellulomonadaceae</taxon>
        <taxon>Cellulomonas</taxon>
    </lineage>
</organism>
<sequence>MLRRRSATPDGVLTGPYRVAAGAVLGVVLLAILGAVTGPQWDPVPLTDPLTVETTDTAIGGAPALQEYPVRTSVVTVQLDGTTVQAQVSEPVGAPWPRRGVVFLHGAGTGTYEEGFYEQAARLAQAGVVTIVPNKRMDTYDLRHRDYVAMAADYARSVDVLRDWPGVDPDDIGLYAESEGAWIAPVMAAADQDLSFVVLVSAPVVPPREQAAFAADNYLRNTRVPHGVFRAIPRAVGMSLPGGGVAYADFDVTPYQRQMTQPVLMVYGTGDASMPIVQAAELVIRDTAIAGNDDVTVRYYEGATHGIKVAGEIVPAFLHDMTSWVVGLPATAGAAPRIAGDQPQQAFLAAPVPEPRWMRDGDLVAGTVAVACALVALAGVLMVGARGVELVRVRPGSRAPRNRFARGVPESLAVVGIGAVGVIVGLVWYIIAIARLALDYAHNDWVVKGGWIAVRLVGIVAVVAVVVLLRASRRAGAEGVPIAPGIVRKVAYGLVVVAASVLLVVAAYWGVYQLGI</sequence>
<feature type="transmembrane region" description="Helical" evidence="1">
    <location>
        <begin position="450"/>
        <end position="469"/>
    </location>
</feature>
<dbReference type="GO" id="GO:0052689">
    <property type="term" value="F:carboxylic ester hydrolase activity"/>
    <property type="evidence" value="ECO:0007669"/>
    <property type="project" value="TreeGrafter"/>
</dbReference>
<evidence type="ECO:0000259" key="2">
    <source>
        <dbReference type="Pfam" id="PF08840"/>
    </source>
</evidence>
<dbReference type="Gene3D" id="3.40.50.1820">
    <property type="entry name" value="alpha/beta hydrolase"/>
    <property type="match status" value="1"/>
</dbReference>
<evidence type="ECO:0000313" key="3">
    <source>
        <dbReference type="EMBL" id="GEL96180.1"/>
    </source>
</evidence>
<dbReference type="EMBL" id="BJWG01000015">
    <property type="protein sequence ID" value="GEL96180.1"/>
    <property type="molecule type" value="Genomic_DNA"/>
</dbReference>
<feature type="transmembrane region" description="Helical" evidence="1">
    <location>
        <begin position="363"/>
        <end position="391"/>
    </location>
</feature>